<evidence type="ECO:0000256" key="1">
    <source>
        <dbReference type="SAM" id="Phobius"/>
    </source>
</evidence>
<keyword evidence="1" id="KW-0812">Transmembrane</keyword>
<protein>
    <submittedName>
        <fullName evidence="2">Unannotated protein</fullName>
    </submittedName>
</protein>
<proteinExistence type="predicted"/>
<gene>
    <name evidence="2" type="ORF">UFOPK2132_00504</name>
</gene>
<sequence length="138" mass="14779">MLVANGMAVPASPTNLLVTLAAIALILLGLSVPIWRYKSSLSQYTKGPRPKRVDPFYAVRVLLLAKASALTGSVFVGWHLGAMIAQLSLPVSFTQALVQNSFGLIASLVLTMAAIVSEQICRLPDEPKNDQTDQMVSN</sequence>
<keyword evidence="1" id="KW-0472">Membrane</keyword>
<keyword evidence="1" id="KW-1133">Transmembrane helix</keyword>
<feature type="transmembrane region" description="Helical" evidence="1">
    <location>
        <begin position="16"/>
        <end position="35"/>
    </location>
</feature>
<dbReference type="InterPro" id="IPR021517">
    <property type="entry name" value="DUF3180"/>
</dbReference>
<feature type="transmembrane region" description="Helical" evidence="1">
    <location>
        <begin position="56"/>
        <end position="76"/>
    </location>
</feature>
<dbReference type="AlphaFoldDB" id="A0A6J6JFA2"/>
<evidence type="ECO:0000313" key="2">
    <source>
        <dbReference type="EMBL" id="CAB4635807.1"/>
    </source>
</evidence>
<name>A0A6J6JFA2_9ZZZZ</name>
<dbReference type="EMBL" id="CAEZVU010000076">
    <property type="protein sequence ID" value="CAB4635807.1"/>
    <property type="molecule type" value="Genomic_DNA"/>
</dbReference>
<reference evidence="2" key="1">
    <citation type="submission" date="2020-05" db="EMBL/GenBank/DDBJ databases">
        <authorList>
            <person name="Chiriac C."/>
            <person name="Salcher M."/>
            <person name="Ghai R."/>
            <person name="Kavagutti S V."/>
        </authorList>
    </citation>
    <scope>NUCLEOTIDE SEQUENCE</scope>
</reference>
<feature type="transmembrane region" description="Helical" evidence="1">
    <location>
        <begin position="96"/>
        <end position="116"/>
    </location>
</feature>
<dbReference type="Pfam" id="PF11377">
    <property type="entry name" value="DUF3180"/>
    <property type="match status" value="1"/>
</dbReference>
<organism evidence="2">
    <name type="scientific">freshwater metagenome</name>
    <dbReference type="NCBI Taxonomy" id="449393"/>
    <lineage>
        <taxon>unclassified sequences</taxon>
        <taxon>metagenomes</taxon>
        <taxon>ecological metagenomes</taxon>
    </lineage>
</organism>
<accession>A0A6J6JFA2</accession>